<reference evidence="3" key="2">
    <citation type="submission" date="2019-07" db="EMBL/GenBank/DDBJ databases">
        <authorList>
            <person name="Whitman W."/>
            <person name="Huntemann M."/>
            <person name="Clum A."/>
            <person name="Pillay M."/>
            <person name="Palaniappan K."/>
            <person name="Varghese N."/>
            <person name="Mikhailova N."/>
            <person name="Stamatis D."/>
            <person name="Reddy T."/>
            <person name="Daum C."/>
            <person name="Shapiro N."/>
            <person name="Ivanova N."/>
            <person name="Kyrpides N."/>
            <person name="Woyke T."/>
        </authorList>
    </citation>
    <scope>NUCLEOTIDE SEQUENCE</scope>
    <source>
        <strain evidence="3">CGMCC 1.10685</strain>
    </source>
</reference>
<protein>
    <recommendedName>
        <fullName evidence="6">Type II secretion system protein</fullName>
    </recommendedName>
</protein>
<dbReference type="Proteomes" id="UP000437862">
    <property type="component" value="Chromosome"/>
</dbReference>
<dbReference type="OrthoDB" id="5405523at2"/>
<name>A0A562PI81_9BURK</name>
<dbReference type="Proteomes" id="UP000315112">
    <property type="component" value="Unassembled WGS sequence"/>
</dbReference>
<evidence type="ECO:0000256" key="1">
    <source>
        <dbReference type="SAM" id="Phobius"/>
    </source>
</evidence>
<organism evidence="3 4">
    <name type="scientific">Pseudoduganella flava</name>
    <dbReference type="NCBI Taxonomy" id="871742"/>
    <lineage>
        <taxon>Bacteria</taxon>
        <taxon>Pseudomonadati</taxon>
        <taxon>Pseudomonadota</taxon>
        <taxon>Betaproteobacteria</taxon>
        <taxon>Burkholderiales</taxon>
        <taxon>Oxalobacteraceae</taxon>
        <taxon>Telluria group</taxon>
        <taxon>Pseudoduganella</taxon>
    </lineage>
</organism>
<gene>
    <name evidence="2" type="ORF">GO485_29485</name>
    <name evidence="3" type="ORF">IP92_04658</name>
</gene>
<evidence type="ECO:0008006" key="6">
    <source>
        <dbReference type="Google" id="ProtNLM"/>
    </source>
</evidence>
<dbReference type="RefSeq" id="WP_145879717.1">
    <property type="nucleotide sequence ID" value="NZ_CP046904.1"/>
</dbReference>
<feature type="transmembrane region" description="Helical" evidence="1">
    <location>
        <begin position="12"/>
        <end position="32"/>
    </location>
</feature>
<dbReference type="AlphaFoldDB" id="A0A562PI81"/>
<reference evidence="3 4" key="1">
    <citation type="journal article" date="2015" name="Stand. Genomic Sci.">
        <title>Genomic Encyclopedia of Bacterial and Archaeal Type Strains, Phase III: the genomes of soil and plant-associated and newly described type strains.</title>
        <authorList>
            <person name="Whitman W.B."/>
            <person name="Woyke T."/>
            <person name="Klenk H.P."/>
            <person name="Zhou Y."/>
            <person name="Lilburn T.G."/>
            <person name="Beck B.J."/>
            <person name="De Vos P."/>
            <person name="Vandamme P."/>
            <person name="Eisen J.A."/>
            <person name="Garrity G."/>
            <person name="Hugenholtz P."/>
            <person name="Kyrpides N.C."/>
        </authorList>
    </citation>
    <scope>NUCLEOTIDE SEQUENCE [LARGE SCALE GENOMIC DNA]</scope>
    <source>
        <strain evidence="3 4">CGMCC 1.10685</strain>
    </source>
</reference>
<accession>A0A562PI81</accession>
<keyword evidence="1" id="KW-0812">Transmembrane</keyword>
<evidence type="ECO:0000313" key="3">
    <source>
        <dbReference type="EMBL" id="TWI44139.1"/>
    </source>
</evidence>
<keyword evidence="1" id="KW-0472">Membrane</keyword>
<dbReference type="EMBL" id="VLKW01000010">
    <property type="protein sequence ID" value="TWI44139.1"/>
    <property type="molecule type" value="Genomic_DNA"/>
</dbReference>
<reference evidence="2 5" key="3">
    <citation type="submission" date="2019-12" db="EMBL/GenBank/DDBJ databases">
        <title>Draft Genome Sequences of Six Type Strains of the Genus Massilia.</title>
        <authorList>
            <person name="Miess H."/>
            <person name="Frediansyah A."/>
            <person name="Goeker M."/>
            <person name="Gross H."/>
        </authorList>
    </citation>
    <scope>NUCLEOTIDE SEQUENCE [LARGE SCALE GENOMIC DNA]</scope>
    <source>
        <strain evidence="2 5">DSM 26639</strain>
    </source>
</reference>
<evidence type="ECO:0000313" key="4">
    <source>
        <dbReference type="Proteomes" id="UP000315112"/>
    </source>
</evidence>
<evidence type="ECO:0000313" key="2">
    <source>
        <dbReference type="EMBL" id="QGZ42764.1"/>
    </source>
</evidence>
<keyword evidence="1" id="KW-1133">Transmembrane helix</keyword>
<proteinExistence type="predicted"/>
<sequence>MKLRQQGATLLEFAVTAGVWAILAGVLLFYVLRYQASAEVAGARWQVEQMRSALLGRVVEANLADPAQQRALAGINPVSLLRNPPAAYLGEFDNATFAEIPRGSWYFDRKQQILVYLFNGNKSFFEDTPERWVFRVEFTCLPTNNAKPPGTPGTNCGVALHQVDG</sequence>
<evidence type="ECO:0000313" key="5">
    <source>
        <dbReference type="Proteomes" id="UP000437862"/>
    </source>
</evidence>
<keyword evidence="5" id="KW-1185">Reference proteome</keyword>
<dbReference type="EMBL" id="CP046904">
    <property type="protein sequence ID" value="QGZ42764.1"/>
    <property type="molecule type" value="Genomic_DNA"/>
</dbReference>